<name>A0A3N2PM07_SODAK</name>
<evidence type="ECO:0000313" key="4">
    <source>
        <dbReference type="Proteomes" id="UP000272025"/>
    </source>
</evidence>
<sequence>MIQDRLNDAAIALFRVLSNAGIHFGIFGGYAIAAMGGLRESKDIDCLGSVSKDKAIELLDGVDGFVVIPQSRRPTDLIAAGLFSSKSSASNSQTNVLSLNGQTLGQGRSSFFDPFHLFKGKVRAAATRSQFHDSADLRWLGSHLGVQIKPHTSKLDPVYVGLAISRYSILERLFVDLGVDVEAAKEAAKDQDPNNLPQPQPGDVQKGLLG</sequence>
<protein>
    <submittedName>
        <fullName evidence="3">Uncharacterized protein</fullName>
    </submittedName>
</protein>
<keyword evidence="2" id="KW-0812">Transmembrane</keyword>
<accession>A0A3N2PM07</accession>
<evidence type="ECO:0000256" key="2">
    <source>
        <dbReference type="SAM" id="Phobius"/>
    </source>
</evidence>
<proteinExistence type="predicted"/>
<keyword evidence="2" id="KW-1133">Transmembrane helix</keyword>
<feature type="transmembrane region" description="Helical" evidence="2">
    <location>
        <begin position="12"/>
        <end position="33"/>
    </location>
</feature>
<dbReference type="Proteomes" id="UP000272025">
    <property type="component" value="Unassembled WGS sequence"/>
</dbReference>
<reference evidence="3 4" key="1">
    <citation type="journal article" date="2018" name="Mol. Ecol.">
        <title>The obligate alkalophilic soda-lake fungus Sodiomyces alkalinus has shifted to a protein diet.</title>
        <authorList>
            <person name="Grum-Grzhimaylo A.A."/>
            <person name="Falkoski D.L."/>
            <person name="van den Heuvel J."/>
            <person name="Valero-Jimenez C.A."/>
            <person name="Min B."/>
            <person name="Choi I.G."/>
            <person name="Lipzen A."/>
            <person name="Daum C.G."/>
            <person name="Aanen D.K."/>
            <person name="Tsang A."/>
            <person name="Henrissat B."/>
            <person name="Bilanenko E.N."/>
            <person name="de Vries R.P."/>
            <person name="van Kan J.A.L."/>
            <person name="Grigoriev I.V."/>
            <person name="Debets A.J.M."/>
        </authorList>
    </citation>
    <scope>NUCLEOTIDE SEQUENCE [LARGE SCALE GENOMIC DNA]</scope>
    <source>
        <strain evidence="3 4">F11</strain>
    </source>
</reference>
<dbReference type="EMBL" id="ML119061">
    <property type="protein sequence ID" value="ROT35386.1"/>
    <property type="molecule type" value="Genomic_DNA"/>
</dbReference>
<dbReference type="GeneID" id="39581158"/>
<evidence type="ECO:0000256" key="1">
    <source>
        <dbReference type="SAM" id="MobiDB-lite"/>
    </source>
</evidence>
<dbReference type="RefSeq" id="XP_028463192.1">
    <property type="nucleotide sequence ID" value="XM_028612680.1"/>
</dbReference>
<dbReference type="OrthoDB" id="3259529at2759"/>
<evidence type="ECO:0000313" key="3">
    <source>
        <dbReference type="EMBL" id="ROT35386.1"/>
    </source>
</evidence>
<organism evidence="3 4">
    <name type="scientific">Sodiomyces alkalinus (strain CBS 110278 / VKM F-3762 / F11)</name>
    <name type="common">Alkaliphilic filamentous fungus</name>
    <dbReference type="NCBI Taxonomy" id="1314773"/>
    <lineage>
        <taxon>Eukaryota</taxon>
        <taxon>Fungi</taxon>
        <taxon>Dikarya</taxon>
        <taxon>Ascomycota</taxon>
        <taxon>Pezizomycotina</taxon>
        <taxon>Sordariomycetes</taxon>
        <taxon>Hypocreomycetidae</taxon>
        <taxon>Glomerellales</taxon>
        <taxon>Plectosphaerellaceae</taxon>
        <taxon>Sodiomyces</taxon>
    </lineage>
</organism>
<dbReference type="AlphaFoldDB" id="A0A3N2PM07"/>
<gene>
    <name evidence="3" type="ORF">SODALDRAFT_337403</name>
</gene>
<feature type="region of interest" description="Disordered" evidence="1">
    <location>
        <begin position="187"/>
        <end position="210"/>
    </location>
</feature>
<keyword evidence="2" id="KW-0472">Membrane</keyword>
<keyword evidence="4" id="KW-1185">Reference proteome</keyword>